<proteinExistence type="inferred from homology"/>
<dbReference type="SUPFAM" id="SSF53335">
    <property type="entry name" value="S-adenosyl-L-methionine-dependent methyltransferases"/>
    <property type="match status" value="1"/>
</dbReference>
<protein>
    <recommendedName>
        <fullName evidence="6">16S rRNA (Cytosine(1402)-N(4))-methyltransferase</fullName>
    </recommendedName>
</protein>
<keyword evidence="3" id="KW-0808">Transferase</keyword>
<evidence type="ECO:0008006" key="6">
    <source>
        <dbReference type="Google" id="ProtNLM"/>
    </source>
</evidence>
<comment type="similarity">
    <text evidence="1">Belongs to the methyltransferase superfamily. RsmH family.</text>
</comment>
<dbReference type="GO" id="GO:0070475">
    <property type="term" value="P:rRNA base methylation"/>
    <property type="evidence" value="ECO:0007669"/>
    <property type="project" value="TreeGrafter"/>
</dbReference>
<sequence>MTGIQDKGTIFRHVPVLVDEVLRYAPESCETVLDCTIGGAGHSFCLLDKFPQMRLYGMDRDLMAIQASKEKLLDYGNRVELQHSSFSELESWLMLWNQNFDYILADIGVSSEQLARPERGFSFLEEGPLDMRMDVERQTLTARE</sequence>
<reference evidence="5" key="1">
    <citation type="submission" date="2018-05" db="EMBL/GenBank/DDBJ databases">
        <authorList>
            <person name="Lanie J.A."/>
            <person name="Ng W.-L."/>
            <person name="Kazmierczak K.M."/>
            <person name="Andrzejewski T.M."/>
            <person name="Davidsen T.M."/>
            <person name="Wayne K.J."/>
            <person name="Tettelin H."/>
            <person name="Glass J.I."/>
            <person name="Rusch D."/>
            <person name="Podicherti R."/>
            <person name="Tsui H.-C.T."/>
            <person name="Winkler M.E."/>
        </authorList>
    </citation>
    <scope>NUCLEOTIDE SEQUENCE</scope>
</reference>
<organism evidence="5">
    <name type="scientific">marine metagenome</name>
    <dbReference type="NCBI Taxonomy" id="408172"/>
    <lineage>
        <taxon>unclassified sequences</taxon>
        <taxon>metagenomes</taxon>
        <taxon>ecological metagenomes</taxon>
    </lineage>
</organism>
<evidence type="ECO:0000256" key="1">
    <source>
        <dbReference type="ARBA" id="ARBA00010396"/>
    </source>
</evidence>
<evidence type="ECO:0000256" key="2">
    <source>
        <dbReference type="ARBA" id="ARBA00022603"/>
    </source>
</evidence>
<keyword evidence="4" id="KW-0949">S-adenosyl-L-methionine</keyword>
<dbReference type="Gene3D" id="3.40.50.150">
    <property type="entry name" value="Vaccinia Virus protein VP39"/>
    <property type="match status" value="1"/>
</dbReference>
<keyword evidence="2" id="KW-0489">Methyltransferase</keyword>
<evidence type="ECO:0000256" key="3">
    <source>
        <dbReference type="ARBA" id="ARBA00022679"/>
    </source>
</evidence>
<dbReference type="PANTHER" id="PTHR11265:SF0">
    <property type="entry name" value="12S RRNA N4-METHYLCYTIDINE METHYLTRANSFERASE"/>
    <property type="match status" value="1"/>
</dbReference>
<feature type="non-terminal residue" evidence="5">
    <location>
        <position position="144"/>
    </location>
</feature>
<dbReference type="SUPFAM" id="SSF81799">
    <property type="entry name" value="Putative methyltransferase TM0872, insert domain"/>
    <property type="match status" value="1"/>
</dbReference>
<dbReference type="InterPro" id="IPR023397">
    <property type="entry name" value="SAM-dep_MeTrfase_MraW_recog"/>
</dbReference>
<dbReference type="InterPro" id="IPR029063">
    <property type="entry name" value="SAM-dependent_MTases_sf"/>
</dbReference>
<dbReference type="GO" id="GO:0071424">
    <property type="term" value="F:rRNA (cytosine-N4-)-methyltransferase activity"/>
    <property type="evidence" value="ECO:0007669"/>
    <property type="project" value="TreeGrafter"/>
</dbReference>
<dbReference type="InterPro" id="IPR002903">
    <property type="entry name" value="RsmH"/>
</dbReference>
<gene>
    <name evidence="5" type="ORF">METZ01_LOCUS460484</name>
</gene>
<dbReference type="GO" id="GO:0005737">
    <property type="term" value="C:cytoplasm"/>
    <property type="evidence" value="ECO:0007669"/>
    <property type="project" value="TreeGrafter"/>
</dbReference>
<dbReference type="AlphaFoldDB" id="A0A383AJ98"/>
<name>A0A383AJ98_9ZZZZ</name>
<evidence type="ECO:0000313" key="5">
    <source>
        <dbReference type="EMBL" id="SVE07630.1"/>
    </source>
</evidence>
<dbReference type="Pfam" id="PF01795">
    <property type="entry name" value="Methyltransf_5"/>
    <property type="match status" value="1"/>
</dbReference>
<accession>A0A383AJ98</accession>
<evidence type="ECO:0000256" key="4">
    <source>
        <dbReference type="ARBA" id="ARBA00022691"/>
    </source>
</evidence>
<dbReference type="EMBL" id="UINC01192472">
    <property type="protein sequence ID" value="SVE07630.1"/>
    <property type="molecule type" value="Genomic_DNA"/>
</dbReference>
<dbReference type="PANTHER" id="PTHR11265">
    <property type="entry name" value="S-ADENOSYL-METHYLTRANSFERASE MRAW"/>
    <property type="match status" value="1"/>
</dbReference>